<gene>
    <name evidence="3" type="ORF">HJC23_002864</name>
</gene>
<dbReference type="PROSITE" id="PS51257">
    <property type="entry name" value="PROKAR_LIPOPROTEIN"/>
    <property type="match status" value="1"/>
</dbReference>
<accession>A0ABD3PJA8</accession>
<evidence type="ECO:0000313" key="4">
    <source>
        <dbReference type="Proteomes" id="UP001516023"/>
    </source>
</evidence>
<keyword evidence="4" id="KW-1185">Reference proteome</keyword>
<evidence type="ECO:0000313" key="3">
    <source>
        <dbReference type="EMBL" id="KAL3788290.1"/>
    </source>
</evidence>
<feature type="region of interest" description="Disordered" evidence="1">
    <location>
        <begin position="123"/>
        <end position="143"/>
    </location>
</feature>
<reference evidence="3 4" key="1">
    <citation type="journal article" date="2020" name="G3 (Bethesda)">
        <title>Improved Reference Genome for Cyclotella cryptica CCMP332, a Model for Cell Wall Morphogenesis, Salinity Adaptation, and Lipid Production in Diatoms (Bacillariophyta).</title>
        <authorList>
            <person name="Roberts W.R."/>
            <person name="Downey K.M."/>
            <person name="Ruck E.C."/>
            <person name="Traller J.C."/>
            <person name="Alverson A.J."/>
        </authorList>
    </citation>
    <scope>NUCLEOTIDE SEQUENCE [LARGE SCALE GENOMIC DNA]</scope>
    <source>
        <strain evidence="3 4">CCMP332</strain>
    </source>
</reference>
<organism evidence="3 4">
    <name type="scientific">Cyclotella cryptica</name>
    <dbReference type="NCBI Taxonomy" id="29204"/>
    <lineage>
        <taxon>Eukaryota</taxon>
        <taxon>Sar</taxon>
        <taxon>Stramenopiles</taxon>
        <taxon>Ochrophyta</taxon>
        <taxon>Bacillariophyta</taxon>
        <taxon>Coscinodiscophyceae</taxon>
        <taxon>Thalassiosirophycidae</taxon>
        <taxon>Stephanodiscales</taxon>
        <taxon>Stephanodiscaceae</taxon>
        <taxon>Cyclotella</taxon>
    </lineage>
</organism>
<dbReference type="PANTHER" id="PTHR38081:SF1">
    <property type="entry name" value="WAP DOMAIN-CONTAINING PROTEIN"/>
    <property type="match status" value="1"/>
</dbReference>
<dbReference type="Proteomes" id="UP001516023">
    <property type="component" value="Unassembled WGS sequence"/>
</dbReference>
<comment type="caution">
    <text evidence="3">The sequence shown here is derived from an EMBL/GenBank/DDBJ whole genome shotgun (WGS) entry which is preliminary data.</text>
</comment>
<evidence type="ECO:0000256" key="1">
    <source>
        <dbReference type="SAM" id="MobiDB-lite"/>
    </source>
</evidence>
<feature type="compositionally biased region" description="Low complexity" evidence="1">
    <location>
        <begin position="130"/>
        <end position="142"/>
    </location>
</feature>
<feature type="chain" id="PRO_5044772166" evidence="2">
    <location>
        <begin position="39"/>
        <end position="1394"/>
    </location>
</feature>
<feature type="signal peptide" evidence="2">
    <location>
        <begin position="1"/>
        <end position="38"/>
    </location>
</feature>
<keyword evidence="2" id="KW-0732">Signal</keyword>
<feature type="compositionally biased region" description="Low complexity" evidence="1">
    <location>
        <begin position="773"/>
        <end position="824"/>
    </location>
</feature>
<evidence type="ECO:0000256" key="2">
    <source>
        <dbReference type="SAM" id="SignalP"/>
    </source>
</evidence>
<proteinExistence type="predicted"/>
<sequence>MNPWLNKKPNHGQPLVHATGVTLLPLLLLLACPSSSNAFPFMRGGSASKGDEGNERQLQSVKWWYSADPSLPGGGQCVESSSYPSNWPTDFPKLLYTSKDQCCNNHKDVSCLLEVPGSPTLKPTLPPLPTLTEKPTKSPTPKVSKWYPDGRNCVEGTGYPDWMAAGLNSYMYLFGSRDDCCQVHPCASSKPAKWWPQVDEVLMIAVCKLDNTYPDSYLKNSGLLFDTEEECCVDFCSSGNATTTTTTVATTTTPATTKATTTTTTTTSDMVTFSIQILPVKWWYSTNPSLPGGGECVQSGSYPSNWPVDFPKFLYDSKDGCCANHRDVSCLLQVPSTSKPTVPQLPLSTTEPTSSPTPKVSKWYYDGKDCVEGTGYPDWMAAGLNSYMYLFVSRDDCCQVNTCSSTKPAKWWPQVDKELMRMVCTFDNAYPDEFMKHGDILFDTEKECCANFCVDGDATTSTTTSTGATTTVNVMATLSNQINDQTSSTPTYNPTLYPDDDGPIQPKYPMFSGPCTSSSQCQAGLVCDIPSKKCICNIETNEGCSAGARCTIPPDLFCPTSGCIPSCHCDPTNDVGGTNGCKAGQVCREPCGMADSGPMCFDDDLKRDCAQRGSNYVCKVNREGVIGGGCVEQRPDDIIPNLGEAGCSKDMCLDPEGQCKPTHMCFMDPCDIQSCDEGYVCKSNYCGGCTAQCVPDGLEQQSATLPASECPRGECHNPDGKCEAEMSCMVDPCNGNECEFGQICQTNMCGGCHAICADDPMYVHPDNVPTPQTTTGPKAGKSTSTTSTASTSTSVPLTSTTSSTEPAKTTTDPQTTETDSSTTAPGSNCPEAKWHISTVVGAKNTCTNDDVYPTTWDNMPGYLFGSPKQCCEKFFGEDCIVIDDCDTTQTSSTSITEAPGSTCPDAKWHISTLAGGVNTCTNDDVYPTAWDSISGYLFASAKECCEKFFGEGCIVNDACSTTDAPDDTTSGSGSDCPELKWHISTLAGGKNTCTNDKVFPSAWNTIQGYLFGSAKECCDRFFPENCIVKDHCECHQNWHMSTVPGEVQTCTNDIDYPSSWNSEPEIFVFSSAQDCCTTLFKDADCFKRDACKACIDTWHVNPDSPASSCSNSIDVPAFWPDFMKGYETGEACCQNYFKGSPCDIVDKCTKTETATTEAPKLTTTTDVPGKTTTAAPETTTTVPETTTPDVITDPPEPTTTMTATTPETTTDATTVAPGSTTDSPKTTTASATTTSFSARTPNNFVDITRGFDSFDDLDNTNPLPWIFGDPDQWIRDTEHKLAGPGALRNVQPIGPGASSDLALKVRLPSYSLVRCYAFIDVGMPHESFIMSVDGAVRYSAYSPKTEWVQVATGLEAGERTITFTVKNASSEPPPKRTTGSGFVWLDICEIVPLQ</sequence>
<protein>
    <submittedName>
        <fullName evidence="3">Uncharacterized protein</fullName>
    </submittedName>
</protein>
<dbReference type="PANTHER" id="PTHR38081">
    <property type="entry name" value="WAP DOMAIN-CONTAINING PROTEIN"/>
    <property type="match status" value="1"/>
</dbReference>
<name>A0ABD3PJA8_9STRA</name>
<feature type="region of interest" description="Disordered" evidence="1">
    <location>
        <begin position="767"/>
        <end position="829"/>
    </location>
</feature>
<feature type="region of interest" description="Disordered" evidence="1">
    <location>
        <begin position="1155"/>
        <end position="1233"/>
    </location>
</feature>
<dbReference type="EMBL" id="JABMIG020000158">
    <property type="protein sequence ID" value="KAL3788290.1"/>
    <property type="molecule type" value="Genomic_DNA"/>
</dbReference>